<evidence type="ECO:0000313" key="3">
    <source>
        <dbReference type="Proteomes" id="UP000195221"/>
    </source>
</evidence>
<protein>
    <submittedName>
        <fullName evidence="2">Uncharacterized protein</fullName>
    </submittedName>
</protein>
<comment type="caution">
    <text evidence="2">The sequence shown here is derived from an EMBL/GenBank/DDBJ whole genome shotgun (WGS) entry which is preliminary data.</text>
</comment>
<name>A0A242N424_CABSO</name>
<dbReference type="Proteomes" id="UP000195221">
    <property type="component" value="Unassembled WGS sequence"/>
</dbReference>
<dbReference type="EMBL" id="NBTZ01000023">
    <property type="protein sequence ID" value="OTP78438.1"/>
    <property type="molecule type" value="Genomic_DNA"/>
</dbReference>
<keyword evidence="1" id="KW-1133">Transmembrane helix</keyword>
<accession>A0A242N424</accession>
<dbReference type="AlphaFoldDB" id="A0A242N424"/>
<proteinExistence type="predicted"/>
<sequence length="117" mass="12597">MLLVFAVAISEFGHLDAVGHFTIIAILGVVCLAGPSRLHIALRPKFGHAIASDAAATVAIFLGMLIVFFCAYDGFHYLEYPLSGSATSGFRLFVRRARQLHGRTSPTATLRFTTSNA</sequence>
<reference evidence="2 3" key="1">
    <citation type="submission" date="2017-03" db="EMBL/GenBank/DDBJ databases">
        <title>Genome analysis of strain PAMC 26577.</title>
        <authorList>
            <person name="Oh H.-M."/>
            <person name="Yang J.-A."/>
        </authorList>
    </citation>
    <scope>NUCLEOTIDE SEQUENCE [LARGE SCALE GENOMIC DNA]</scope>
    <source>
        <strain evidence="2 3">PAMC 26577</strain>
    </source>
</reference>
<feature type="transmembrane region" description="Helical" evidence="1">
    <location>
        <begin position="46"/>
        <end position="69"/>
    </location>
</feature>
<dbReference type="RefSeq" id="WP_075359365.1">
    <property type="nucleotide sequence ID" value="NZ_MSRG01000071.1"/>
</dbReference>
<evidence type="ECO:0000256" key="1">
    <source>
        <dbReference type="SAM" id="Phobius"/>
    </source>
</evidence>
<feature type="transmembrane region" description="Helical" evidence="1">
    <location>
        <begin position="12"/>
        <end position="34"/>
    </location>
</feature>
<evidence type="ECO:0000313" key="2">
    <source>
        <dbReference type="EMBL" id="OTP78438.1"/>
    </source>
</evidence>
<keyword evidence="1" id="KW-0472">Membrane</keyword>
<gene>
    <name evidence="2" type="ORF">PAMC26577_04565</name>
</gene>
<organism evidence="2 3">
    <name type="scientific">Caballeronia sordidicola</name>
    <name type="common">Burkholderia sordidicola</name>
    <dbReference type="NCBI Taxonomy" id="196367"/>
    <lineage>
        <taxon>Bacteria</taxon>
        <taxon>Pseudomonadati</taxon>
        <taxon>Pseudomonadota</taxon>
        <taxon>Betaproteobacteria</taxon>
        <taxon>Burkholderiales</taxon>
        <taxon>Burkholderiaceae</taxon>
        <taxon>Caballeronia</taxon>
    </lineage>
</organism>
<keyword evidence="1" id="KW-0812">Transmembrane</keyword>